<sequence>MGSVDCKWNLLTKFTLIPLTIKFVLIEIALRYFTVAMLHNLHFYTKISAVQLLNQVRKPGFIYLKKPLASGALSGTHGSGFFIMSSKIFAESFTFVYVQILVDYTFIASNTIL</sequence>
<name>A0A3N4K6V9_9PEZI</name>
<reference evidence="1 2" key="1">
    <citation type="journal article" date="2018" name="Nat. Ecol. Evol.">
        <title>Pezizomycetes genomes reveal the molecular basis of ectomycorrhizal truffle lifestyle.</title>
        <authorList>
            <person name="Murat C."/>
            <person name="Payen T."/>
            <person name="Noel B."/>
            <person name="Kuo A."/>
            <person name="Morin E."/>
            <person name="Chen J."/>
            <person name="Kohler A."/>
            <person name="Krizsan K."/>
            <person name="Balestrini R."/>
            <person name="Da Silva C."/>
            <person name="Montanini B."/>
            <person name="Hainaut M."/>
            <person name="Levati E."/>
            <person name="Barry K.W."/>
            <person name="Belfiori B."/>
            <person name="Cichocki N."/>
            <person name="Clum A."/>
            <person name="Dockter R.B."/>
            <person name="Fauchery L."/>
            <person name="Guy J."/>
            <person name="Iotti M."/>
            <person name="Le Tacon F."/>
            <person name="Lindquist E.A."/>
            <person name="Lipzen A."/>
            <person name="Malagnac F."/>
            <person name="Mello A."/>
            <person name="Molinier V."/>
            <person name="Miyauchi S."/>
            <person name="Poulain J."/>
            <person name="Riccioni C."/>
            <person name="Rubini A."/>
            <person name="Sitrit Y."/>
            <person name="Splivallo R."/>
            <person name="Traeger S."/>
            <person name="Wang M."/>
            <person name="Zifcakova L."/>
            <person name="Wipf D."/>
            <person name="Zambonelli A."/>
            <person name="Paolocci F."/>
            <person name="Nowrousian M."/>
            <person name="Ottonello S."/>
            <person name="Baldrian P."/>
            <person name="Spatafora J.W."/>
            <person name="Henrissat B."/>
            <person name="Nagy L.G."/>
            <person name="Aury J.M."/>
            <person name="Wincker P."/>
            <person name="Grigoriev I.V."/>
            <person name="Bonfante P."/>
            <person name="Martin F.M."/>
        </authorList>
    </citation>
    <scope>NUCLEOTIDE SEQUENCE [LARGE SCALE GENOMIC DNA]</scope>
    <source>
        <strain evidence="1 2">120613-1</strain>
    </source>
</reference>
<proteinExistence type="predicted"/>
<evidence type="ECO:0000313" key="1">
    <source>
        <dbReference type="EMBL" id="RPB05228.1"/>
    </source>
</evidence>
<accession>A0A3N4K6V9</accession>
<dbReference type="AlphaFoldDB" id="A0A3N4K6V9"/>
<protein>
    <submittedName>
        <fullName evidence="1">Uncharacterized protein</fullName>
    </submittedName>
</protein>
<dbReference type="EMBL" id="ML120354">
    <property type="protein sequence ID" value="RPB05228.1"/>
    <property type="molecule type" value="Genomic_DNA"/>
</dbReference>
<gene>
    <name evidence="1" type="ORF">L873DRAFT_1798212</name>
</gene>
<dbReference type="Proteomes" id="UP000276215">
    <property type="component" value="Unassembled WGS sequence"/>
</dbReference>
<keyword evidence="2" id="KW-1185">Reference proteome</keyword>
<organism evidence="1 2">
    <name type="scientific">Choiromyces venosus 120613-1</name>
    <dbReference type="NCBI Taxonomy" id="1336337"/>
    <lineage>
        <taxon>Eukaryota</taxon>
        <taxon>Fungi</taxon>
        <taxon>Dikarya</taxon>
        <taxon>Ascomycota</taxon>
        <taxon>Pezizomycotina</taxon>
        <taxon>Pezizomycetes</taxon>
        <taxon>Pezizales</taxon>
        <taxon>Tuberaceae</taxon>
        <taxon>Choiromyces</taxon>
    </lineage>
</organism>
<evidence type="ECO:0000313" key="2">
    <source>
        <dbReference type="Proteomes" id="UP000276215"/>
    </source>
</evidence>